<proteinExistence type="predicted"/>
<evidence type="ECO:0000313" key="1">
    <source>
        <dbReference type="EMBL" id="KAF2669293.1"/>
    </source>
</evidence>
<dbReference type="InterPro" id="IPR024079">
    <property type="entry name" value="MetalloPept_cat_dom_sf"/>
</dbReference>
<dbReference type="AlphaFoldDB" id="A0A6A6UD44"/>
<evidence type="ECO:0000313" key="2">
    <source>
        <dbReference type="Proteomes" id="UP000799302"/>
    </source>
</evidence>
<dbReference type="GO" id="GO:0008237">
    <property type="term" value="F:metallopeptidase activity"/>
    <property type="evidence" value="ECO:0007669"/>
    <property type="project" value="InterPro"/>
</dbReference>
<protein>
    <recommendedName>
        <fullName evidence="3">Lysine-specific metallo-endopeptidase domain-containing protein</fullName>
    </recommendedName>
</protein>
<accession>A0A6A6UD44</accession>
<evidence type="ECO:0008006" key="3">
    <source>
        <dbReference type="Google" id="ProtNLM"/>
    </source>
</evidence>
<dbReference type="Proteomes" id="UP000799302">
    <property type="component" value="Unassembled WGS sequence"/>
</dbReference>
<keyword evidence="2" id="KW-1185">Reference proteome</keyword>
<name>A0A6A6UD44_9PEZI</name>
<dbReference type="Gene3D" id="3.40.390.10">
    <property type="entry name" value="Collagenase (Catalytic Domain)"/>
    <property type="match status" value="1"/>
</dbReference>
<reference evidence="1" key="1">
    <citation type="journal article" date="2020" name="Stud. Mycol.">
        <title>101 Dothideomycetes genomes: a test case for predicting lifestyles and emergence of pathogens.</title>
        <authorList>
            <person name="Haridas S."/>
            <person name="Albert R."/>
            <person name="Binder M."/>
            <person name="Bloem J."/>
            <person name="Labutti K."/>
            <person name="Salamov A."/>
            <person name="Andreopoulos B."/>
            <person name="Baker S."/>
            <person name="Barry K."/>
            <person name="Bills G."/>
            <person name="Bluhm B."/>
            <person name="Cannon C."/>
            <person name="Castanera R."/>
            <person name="Culley D."/>
            <person name="Daum C."/>
            <person name="Ezra D."/>
            <person name="Gonzalez J."/>
            <person name="Henrissat B."/>
            <person name="Kuo A."/>
            <person name="Liang C."/>
            <person name="Lipzen A."/>
            <person name="Lutzoni F."/>
            <person name="Magnuson J."/>
            <person name="Mondo S."/>
            <person name="Nolan M."/>
            <person name="Ohm R."/>
            <person name="Pangilinan J."/>
            <person name="Park H.-J."/>
            <person name="Ramirez L."/>
            <person name="Alfaro M."/>
            <person name="Sun H."/>
            <person name="Tritt A."/>
            <person name="Yoshinaga Y."/>
            <person name="Zwiers L.-H."/>
            <person name="Turgeon B."/>
            <person name="Goodwin S."/>
            <person name="Spatafora J."/>
            <person name="Crous P."/>
            <person name="Grigoriev I."/>
        </authorList>
    </citation>
    <scope>NUCLEOTIDE SEQUENCE</scope>
    <source>
        <strain evidence="1">CBS 115976</strain>
    </source>
</reference>
<organism evidence="1 2">
    <name type="scientific">Microthyrium microscopicum</name>
    <dbReference type="NCBI Taxonomy" id="703497"/>
    <lineage>
        <taxon>Eukaryota</taxon>
        <taxon>Fungi</taxon>
        <taxon>Dikarya</taxon>
        <taxon>Ascomycota</taxon>
        <taxon>Pezizomycotina</taxon>
        <taxon>Dothideomycetes</taxon>
        <taxon>Dothideomycetes incertae sedis</taxon>
        <taxon>Microthyriales</taxon>
        <taxon>Microthyriaceae</taxon>
        <taxon>Microthyrium</taxon>
    </lineage>
</organism>
<sequence>MSWAQAALTALTASPVDPNVQEVAMLLFKTQAQINTARDNIRQVIQYLPTENGTPAQRAGMRQLGSVGVYCNADQWALQNKGPDYYHKHSGMFIDADMYGDVRKCTDQTWSYPWPWASTYSTGDEDRAQVQGDVTMLCAQYVKRVEKHPMLLEDEINTLKDPARANAWYKTIAKVGQAKKLIDFTGFFDTPIDKLGSYLDHTLLHEFFHGFQGGSVDDIGRLYYAYGWQNAVSRVPDNDRWKNTDNLAYFVWQLG</sequence>
<dbReference type="EMBL" id="MU004235">
    <property type="protein sequence ID" value="KAF2669293.1"/>
    <property type="molecule type" value="Genomic_DNA"/>
</dbReference>
<gene>
    <name evidence="1" type="ORF">BT63DRAFT_256837</name>
</gene>